<evidence type="ECO:0000256" key="1">
    <source>
        <dbReference type="ARBA" id="ARBA00001971"/>
    </source>
</evidence>
<sequence>MGRCLRSPVPWNSLFGRRCYSKLLPFHSIPSPKGLPLVGTLWDVIRAGGVSQIHLYINERHRQLGPIFREKLGHVEAVWLADPALYQQVFQAEGAYPRPMLPEPWTIFNRKHSYKRGLFFMQGEEWLHYRKILSPLLLKMATLHRHLDSLYDVADRLLDQWNQMENGTLDNLERDLYCYFVQGLMCAAFGRTVGLDQEIIERHVPEMAHHLQRLFESSARLTLLPPSLAAKLNLDAWQCFEQSALKALQIANQLTQSCLEKLPPDDDDNEEVYGCIVSCLRQQKVNQVDIQRIVTDLFLAAADTTSHTAQWVLYLLAQHPEVQEKAVREIASIQSVDGKLGSEWQHIPTIKGSVKEALRLYPVATFLTRLLPEHSVIGDYDIPPETLVLMSIFTSGRNDRYFYNAEQFLPERWSRRASSNDNMVMNHFASLPFGHGRRSCIGRRLAEAQIYILLFRALPRFTLQTVNHVKMVMRLLGTVDQPVRLRLRPRS</sequence>
<evidence type="ECO:0000313" key="10">
    <source>
        <dbReference type="EMBL" id="KZS16986.1"/>
    </source>
</evidence>
<evidence type="ECO:0000256" key="2">
    <source>
        <dbReference type="ARBA" id="ARBA00010617"/>
    </source>
</evidence>
<dbReference type="PRINTS" id="PR00463">
    <property type="entry name" value="EP450I"/>
</dbReference>
<dbReference type="InterPro" id="IPR036396">
    <property type="entry name" value="Cyt_P450_sf"/>
</dbReference>
<reference evidence="10 11" key="1">
    <citation type="submission" date="2016-03" db="EMBL/GenBank/DDBJ databases">
        <title>EvidentialGene: Evidence-directed Construction of Genes on Genomes.</title>
        <authorList>
            <person name="Gilbert D.G."/>
            <person name="Choi J.-H."/>
            <person name="Mockaitis K."/>
            <person name="Colbourne J."/>
            <person name="Pfrender M."/>
        </authorList>
    </citation>
    <scope>NUCLEOTIDE SEQUENCE [LARGE SCALE GENOMIC DNA]</scope>
    <source>
        <strain evidence="10 11">Xinb3</strain>
        <tissue evidence="10">Complete organism</tissue>
    </source>
</reference>
<keyword evidence="3 8" id="KW-0349">Heme</keyword>
<keyword evidence="7 9" id="KW-0503">Monooxygenase</keyword>
<protein>
    <submittedName>
        <fullName evidence="10">Cytochrome P450 315a1, mitochondrial</fullName>
    </submittedName>
</protein>
<proteinExistence type="inferred from homology"/>
<evidence type="ECO:0000256" key="8">
    <source>
        <dbReference type="PIRSR" id="PIRSR602401-1"/>
    </source>
</evidence>
<keyword evidence="6 8" id="KW-0408">Iron</keyword>
<keyword evidence="11" id="KW-1185">Reference proteome</keyword>
<name>A0A0P5E5C4_9CRUS</name>
<dbReference type="PROSITE" id="PS00086">
    <property type="entry name" value="CYTOCHROME_P450"/>
    <property type="match status" value="1"/>
</dbReference>
<dbReference type="InterPro" id="IPR050479">
    <property type="entry name" value="CYP11_CYP27_families"/>
</dbReference>
<evidence type="ECO:0000313" key="11">
    <source>
        <dbReference type="Proteomes" id="UP000076858"/>
    </source>
</evidence>
<evidence type="ECO:0000256" key="9">
    <source>
        <dbReference type="RuleBase" id="RU000461"/>
    </source>
</evidence>
<dbReference type="InterPro" id="IPR017972">
    <property type="entry name" value="Cyt_P450_CS"/>
</dbReference>
<comment type="cofactor">
    <cofactor evidence="1 8">
        <name>heme</name>
        <dbReference type="ChEBI" id="CHEBI:30413"/>
    </cofactor>
</comment>
<evidence type="ECO:0000256" key="7">
    <source>
        <dbReference type="ARBA" id="ARBA00023033"/>
    </source>
</evidence>
<dbReference type="GO" id="GO:0005506">
    <property type="term" value="F:iron ion binding"/>
    <property type="evidence" value="ECO:0007669"/>
    <property type="project" value="InterPro"/>
</dbReference>
<accession>A0A0P5E5C4</accession>
<dbReference type="GO" id="GO:0004497">
    <property type="term" value="F:monooxygenase activity"/>
    <property type="evidence" value="ECO:0007669"/>
    <property type="project" value="UniProtKB-KW"/>
</dbReference>
<dbReference type="InterPro" id="IPR001128">
    <property type="entry name" value="Cyt_P450"/>
</dbReference>
<comment type="similarity">
    <text evidence="2 9">Belongs to the cytochrome P450 family.</text>
</comment>
<dbReference type="CDD" id="cd11054">
    <property type="entry name" value="CYP24A1-like"/>
    <property type="match status" value="1"/>
</dbReference>
<dbReference type="Gene3D" id="1.10.630.10">
    <property type="entry name" value="Cytochrome P450"/>
    <property type="match status" value="1"/>
</dbReference>
<dbReference type="OrthoDB" id="3945418at2759"/>
<dbReference type="SUPFAM" id="SSF48264">
    <property type="entry name" value="Cytochrome P450"/>
    <property type="match status" value="1"/>
</dbReference>
<keyword evidence="5 9" id="KW-0560">Oxidoreductase</keyword>
<evidence type="ECO:0000256" key="5">
    <source>
        <dbReference type="ARBA" id="ARBA00023002"/>
    </source>
</evidence>
<feature type="binding site" description="axial binding residue" evidence="8">
    <location>
        <position position="440"/>
    </location>
    <ligand>
        <name>heme</name>
        <dbReference type="ChEBI" id="CHEBI:30413"/>
    </ligand>
    <ligandPart>
        <name>Fe</name>
        <dbReference type="ChEBI" id="CHEBI:18248"/>
    </ligandPart>
</feature>
<dbReference type="Proteomes" id="UP000076858">
    <property type="component" value="Unassembled WGS sequence"/>
</dbReference>
<organism evidence="10 11">
    <name type="scientific">Daphnia magna</name>
    <dbReference type="NCBI Taxonomy" id="35525"/>
    <lineage>
        <taxon>Eukaryota</taxon>
        <taxon>Metazoa</taxon>
        <taxon>Ecdysozoa</taxon>
        <taxon>Arthropoda</taxon>
        <taxon>Crustacea</taxon>
        <taxon>Branchiopoda</taxon>
        <taxon>Diplostraca</taxon>
        <taxon>Cladocera</taxon>
        <taxon>Anomopoda</taxon>
        <taxon>Daphniidae</taxon>
        <taxon>Daphnia</taxon>
    </lineage>
</organism>
<evidence type="ECO:0000256" key="3">
    <source>
        <dbReference type="ARBA" id="ARBA00022617"/>
    </source>
</evidence>
<dbReference type="PANTHER" id="PTHR24279">
    <property type="entry name" value="CYTOCHROME P450"/>
    <property type="match status" value="1"/>
</dbReference>
<dbReference type="GO" id="GO:0016705">
    <property type="term" value="F:oxidoreductase activity, acting on paired donors, with incorporation or reduction of molecular oxygen"/>
    <property type="evidence" value="ECO:0007669"/>
    <property type="project" value="InterPro"/>
</dbReference>
<dbReference type="InterPro" id="IPR002401">
    <property type="entry name" value="Cyt_P450_E_grp-I"/>
</dbReference>
<dbReference type="GO" id="GO:0020037">
    <property type="term" value="F:heme binding"/>
    <property type="evidence" value="ECO:0007669"/>
    <property type="project" value="InterPro"/>
</dbReference>
<dbReference type="Pfam" id="PF00067">
    <property type="entry name" value="p450"/>
    <property type="match status" value="1"/>
</dbReference>
<dbReference type="STRING" id="35525.A0A0P5E5C4"/>
<evidence type="ECO:0000256" key="6">
    <source>
        <dbReference type="ARBA" id="ARBA00023004"/>
    </source>
</evidence>
<dbReference type="PRINTS" id="PR00385">
    <property type="entry name" value="P450"/>
</dbReference>
<dbReference type="AlphaFoldDB" id="A0A0P5E5C4"/>
<dbReference type="PANTHER" id="PTHR24279:SF120">
    <property type="entry name" value="CYTOCHROME P450"/>
    <property type="match status" value="1"/>
</dbReference>
<keyword evidence="4 8" id="KW-0479">Metal-binding</keyword>
<gene>
    <name evidence="10" type="ORF">APZ42_017615</name>
</gene>
<comment type="caution">
    <text evidence="10">The sequence shown here is derived from an EMBL/GenBank/DDBJ whole genome shotgun (WGS) entry which is preliminary data.</text>
</comment>
<evidence type="ECO:0000256" key="4">
    <source>
        <dbReference type="ARBA" id="ARBA00022723"/>
    </source>
</evidence>
<dbReference type="EMBL" id="LRGB01000687">
    <property type="protein sequence ID" value="KZS16986.1"/>
    <property type="molecule type" value="Genomic_DNA"/>
</dbReference>